<dbReference type="GO" id="GO:0030246">
    <property type="term" value="F:carbohydrate binding"/>
    <property type="evidence" value="ECO:0007669"/>
    <property type="project" value="InterPro"/>
</dbReference>
<dbReference type="InterPro" id="IPR011013">
    <property type="entry name" value="Gal_mutarotase_sf_dom"/>
</dbReference>
<dbReference type="InterPro" id="IPR005196">
    <property type="entry name" value="Glyco_hydro_65_N"/>
</dbReference>
<dbReference type="GO" id="GO:0004553">
    <property type="term" value="F:hydrolase activity, hydrolyzing O-glycosyl compounds"/>
    <property type="evidence" value="ECO:0007669"/>
    <property type="project" value="TreeGrafter"/>
</dbReference>
<dbReference type="InterPro" id="IPR008928">
    <property type="entry name" value="6-hairpin_glycosidase_sf"/>
</dbReference>
<feature type="domain" description="Glycoside hydrolase family 65 C-terminal" evidence="2">
    <location>
        <begin position="846"/>
        <end position="894"/>
    </location>
</feature>
<evidence type="ECO:0000259" key="3">
    <source>
        <dbReference type="Pfam" id="PF03636"/>
    </source>
</evidence>
<protein>
    <submittedName>
        <fullName evidence="4">Glycosyl hydrolase family 65 central catalytic domain protein</fullName>
    </submittedName>
</protein>
<dbReference type="InterPro" id="IPR037018">
    <property type="entry name" value="GH65_N"/>
</dbReference>
<dbReference type="EMBL" id="AEBR01000095">
    <property type="protein sequence ID" value="EFM81739.1"/>
    <property type="molecule type" value="Genomic_DNA"/>
</dbReference>
<dbReference type="GO" id="GO:0005975">
    <property type="term" value="P:carbohydrate metabolic process"/>
    <property type="evidence" value="ECO:0007669"/>
    <property type="project" value="InterPro"/>
</dbReference>
<proteinExistence type="predicted"/>
<dbReference type="Gene3D" id="2.70.98.40">
    <property type="entry name" value="Glycoside hydrolase, family 65, N-terminal domain"/>
    <property type="match status" value="1"/>
</dbReference>
<comment type="caution">
    <text evidence="4">The sequence shown here is derived from an EMBL/GenBank/DDBJ whole genome shotgun (WGS) entry which is preliminary data.</text>
</comment>
<dbReference type="GO" id="GO:0016757">
    <property type="term" value="F:glycosyltransferase activity"/>
    <property type="evidence" value="ECO:0007669"/>
    <property type="project" value="UniProtKB-ARBA"/>
</dbReference>
<name>A0A125W2Y8_ENTFL</name>
<reference evidence="4 5" key="1">
    <citation type="submission" date="2010-07" db="EMBL/GenBank/DDBJ databases">
        <authorList>
            <person name="Sid Ahmed O."/>
        </authorList>
    </citation>
    <scope>NUCLEOTIDE SEQUENCE [LARGE SCALE GENOMIC DNA]</scope>
    <source>
        <strain evidence="4 5">TX4248</strain>
    </source>
</reference>
<dbReference type="Pfam" id="PF03633">
    <property type="entry name" value="Glyco_hydro_65C"/>
    <property type="match status" value="1"/>
</dbReference>
<dbReference type="Gene3D" id="2.60.420.10">
    <property type="entry name" value="Maltose phosphorylase, domain 3"/>
    <property type="match status" value="1"/>
</dbReference>
<dbReference type="SUPFAM" id="SSF48208">
    <property type="entry name" value="Six-hairpin glycosidases"/>
    <property type="match status" value="1"/>
</dbReference>
<dbReference type="InterPro" id="IPR012341">
    <property type="entry name" value="6hp_glycosidase-like_sf"/>
</dbReference>
<feature type="domain" description="Glycoside hydrolase family 65 N-terminal" evidence="3">
    <location>
        <begin position="140"/>
        <end position="385"/>
    </location>
</feature>
<evidence type="ECO:0000313" key="5">
    <source>
        <dbReference type="Proteomes" id="UP000004846"/>
    </source>
</evidence>
<accession>A0A125W2Y8</accession>
<evidence type="ECO:0000259" key="1">
    <source>
        <dbReference type="Pfam" id="PF03632"/>
    </source>
</evidence>
<gene>
    <name evidence="4" type="ORF">HMPREF9498_02624</name>
</gene>
<dbReference type="RefSeq" id="WP_002402524.1">
    <property type="nucleotide sequence ID" value="NZ_GL454482.1"/>
</dbReference>
<dbReference type="InterPro" id="IPR005194">
    <property type="entry name" value="Glyco_hydro_65_C"/>
</dbReference>
<dbReference type="Pfam" id="PF03632">
    <property type="entry name" value="Glyco_hydro_65m"/>
    <property type="match status" value="1"/>
</dbReference>
<dbReference type="SUPFAM" id="SSF74650">
    <property type="entry name" value="Galactose mutarotase-like"/>
    <property type="match status" value="1"/>
</dbReference>
<organism evidence="4 5">
    <name type="scientific">Enterococcus faecalis TX4248</name>
    <dbReference type="NCBI Taxonomy" id="749495"/>
    <lineage>
        <taxon>Bacteria</taxon>
        <taxon>Bacillati</taxon>
        <taxon>Bacillota</taxon>
        <taxon>Bacilli</taxon>
        <taxon>Lactobacillales</taxon>
        <taxon>Enterococcaceae</taxon>
        <taxon>Enterococcus</taxon>
    </lineage>
</organism>
<dbReference type="Gene3D" id="1.50.10.10">
    <property type="match status" value="1"/>
</dbReference>
<evidence type="ECO:0000313" key="4">
    <source>
        <dbReference type="EMBL" id="EFM81739.1"/>
    </source>
</evidence>
<evidence type="ECO:0000259" key="2">
    <source>
        <dbReference type="Pfam" id="PF03633"/>
    </source>
</evidence>
<dbReference type="AlphaFoldDB" id="A0A125W2Y8"/>
<dbReference type="PANTHER" id="PTHR11051:SF8">
    <property type="entry name" value="PROTEIN-GLUCOSYLGALACTOSYLHYDROXYLYSINE GLUCOSIDASE"/>
    <property type="match status" value="1"/>
</dbReference>
<dbReference type="Proteomes" id="UP000004846">
    <property type="component" value="Unassembled WGS sequence"/>
</dbReference>
<dbReference type="Pfam" id="PF03636">
    <property type="entry name" value="Glyco_hydro_65N"/>
    <property type="match status" value="1"/>
</dbReference>
<dbReference type="PANTHER" id="PTHR11051">
    <property type="entry name" value="GLYCOSYL HYDROLASE-RELATED"/>
    <property type="match status" value="1"/>
</dbReference>
<dbReference type="InterPro" id="IPR005195">
    <property type="entry name" value="Glyco_hydro_65_M"/>
</dbReference>
<keyword evidence="4" id="KW-0378">Hydrolase</keyword>
<dbReference type="HOGENOM" id="CLU_006285_1_1_9"/>
<feature type="domain" description="Glycoside hydrolase family 65 central catalytic" evidence="1">
    <location>
        <begin position="436"/>
        <end position="834"/>
    </location>
</feature>
<sequence length="914" mass="103390">MSIQVHKEAPNMTILELTFATNQLTTTFFNHKLEPLHQKTFPFEALTIEETVPELCQLILAEAPPILGGIVADFPADFFSPEETLALVPQAVIQAFAEQLNTPLLTAAEQAAAPNLLAAFEEKRQYLAWHLDYYGYVPGKNEYAVESLLTVGNGFLGLRGTTPEMTISDDHYPATYIAGLYNTAASEVAGQVVENEDFVNAPDNQHIALKIGDATDWLTISPDTLQQLHRQLNLKTGLFVAEMILKDADNQQIKLTTKKIANMAQPNDYHLQYTFEPLNFSAPITLKTVTDGSVYNYNVARYRNLTAKHFQVTALSAQENKTVIEVCTNQSNLSVRETALITGDFFEKEAIMIQEEAEKIAQVVTVMAHQGTRYTLEKQVFVQASHAEQSWQVPFTPKDSFAAAAQESARAWQTLWQQANITVTGDLMSQKLLRIHSYHLLASASPFSNQAQALDVSITARGLHGEAYRGHIFWDEIFILPFYIQHYPDTAKQLLLYRYHRLEKAKEKAAASQYRGAMYPWQSGRDGRETTQKLHLNPLNGHWGEDHSILQRHVSLAIAYNAWLYWHSTQDHEFMKQYGGEMLLEIAQFWNSAATLDDATGRFFIDKVMGPDEFHEGYPDQAESGLKNNAYTNLMVVWLFEELTNILALFSEEEQAQLFAKTQTSSADLARMQQIQNSLEIEVNSDGIIAQYEGYFGLKEIDWAAMKEKYGNIYRMDRILKAEGESPDDYKVAKQADTLMLFYNLDKTRVDQILEDLGYQLPADYLEKNLLYYLKRTSHGSTLSRIVHAQLAEMAQFHELSWQLYQEALYSDYRDIQGGTTAEGIHTGVMAATIHVTLATYAGVDTRQNELSICPNLPEHWQALAFQFIHQGVTYQFSLTQTSVTITADKDTQLLVQGALIPLTAERPKEVHYQ</sequence>